<dbReference type="FunFam" id="3.40.50.1000:FF:000077">
    <property type="entry name" value="Phosphoserine phosphatase, chloroplastic"/>
    <property type="match status" value="1"/>
</dbReference>
<dbReference type="Gene3D" id="3.40.50.1000">
    <property type="entry name" value="HAD superfamily/HAD-like"/>
    <property type="match status" value="1"/>
</dbReference>
<keyword evidence="8" id="KW-0378">Hydrolase</keyword>
<accession>A0A836EZG6</accession>
<reference evidence="13 14" key="1">
    <citation type="submission" date="2020-02" db="EMBL/GenBank/DDBJ databases">
        <title>Relaxed selection underlies rapid genomic changes in the transitions from sociality to social parasitism in ants.</title>
        <authorList>
            <person name="Bi X."/>
        </authorList>
    </citation>
    <scope>NUCLEOTIDE SEQUENCE [LARGE SCALE GENOMIC DNA]</scope>
    <source>
        <strain evidence="13">BGI-DK2014b</strain>
        <tissue evidence="13">Whole body</tissue>
    </source>
</reference>
<dbReference type="PANTHER" id="PTHR43344:SF2">
    <property type="entry name" value="PHOSPHOSERINE PHOSPHATASE"/>
    <property type="match status" value="1"/>
</dbReference>
<keyword evidence="10" id="KW-0718">Serine biosynthesis</keyword>
<gene>
    <name evidence="13" type="primary">Psph</name>
    <name evidence="13" type="ORF">G6Z77_0011731</name>
</gene>
<evidence type="ECO:0000313" key="13">
    <source>
        <dbReference type="EMBL" id="KAG5323271.1"/>
    </source>
</evidence>
<feature type="non-terminal residue" evidence="13">
    <location>
        <position position="232"/>
    </location>
</feature>
<dbReference type="NCBIfam" id="TIGR00338">
    <property type="entry name" value="serB"/>
    <property type="match status" value="1"/>
</dbReference>
<evidence type="ECO:0000256" key="1">
    <source>
        <dbReference type="ARBA" id="ARBA00001946"/>
    </source>
</evidence>
<keyword evidence="14" id="KW-1185">Reference proteome</keyword>
<dbReference type="GO" id="GO:0000287">
    <property type="term" value="F:magnesium ion binding"/>
    <property type="evidence" value="ECO:0007669"/>
    <property type="project" value="TreeGrafter"/>
</dbReference>
<feature type="active site" description="Proton donor" evidence="12">
    <location>
        <position position="31"/>
    </location>
</feature>
<sequence>MVDRTINLPMTSPNEIRDIWRTADAVTLDVDSTVITEEAIDELASFCGKGKQITELTKQAMQGDMTFQQSLSIRLGIINPSLTQVKEFLNTHQPSLTTGIKELVSTLQARGKQVFLVSGGFRCLITPVAAKLNIPPENIYANRLKFYFTGEYAGFDETQPTSKSGGKGEVIRCLKEEKGFKIVVHVGDGSTDLEASPPADAFIGFGGNVIRENVKSRAQWFVTNFDDLAKCL</sequence>
<evidence type="ECO:0000256" key="7">
    <source>
        <dbReference type="ARBA" id="ARBA00022723"/>
    </source>
</evidence>
<evidence type="ECO:0000256" key="6">
    <source>
        <dbReference type="ARBA" id="ARBA00022605"/>
    </source>
</evidence>
<comment type="caution">
    <text evidence="13">The sequence shown here is derived from an EMBL/GenBank/DDBJ whole genome shotgun (WGS) entry which is preliminary data.</text>
</comment>
<organism evidence="13 14">
    <name type="scientific">Acromyrmex heyeri</name>
    <dbReference type="NCBI Taxonomy" id="230685"/>
    <lineage>
        <taxon>Eukaryota</taxon>
        <taxon>Metazoa</taxon>
        <taxon>Ecdysozoa</taxon>
        <taxon>Arthropoda</taxon>
        <taxon>Hexapoda</taxon>
        <taxon>Insecta</taxon>
        <taxon>Pterygota</taxon>
        <taxon>Neoptera</taxon>
        <taxon>Endopterygota</taxon>
        <taxon>Hymenoptera</taxon>
        <taxon>Apocrita</taxon>
        <taxon>Aculeata</taxon>
        <taxon>Formicoidea</taxon>
        <taxon>Formicidae</taxon>
        <taxon>Myrmicinae</taxon>
        <taxon>Acromyrmex</taxon>
    </lineage>
</organism>
<dbReference type="InterPro" id="IPR023214">
    <property type="entry name" value="HAD_sf"/>
</dbReference>
<dbReference type="InterPro" id="IPR050582">
    <property type="entry name" value="HAD-like_SerB"/>
</dbReference>
<keyword evidence="9" id="KW-0460">Magnesium</keyword>
<proteinExistence type="inferred from homology"/>
<dbReference type="EC" id="3.1.3.3" evidence="4"/>
<dbReference type="PANTHER" id="PTHR43344">
    <property type="entry name" value="PHOSPHOSERINE PHOSPHATASE"/>
    <property type="match status" value="1"/>
</dbReference>
<dbReference type="Pfam" id="PF00702">
    <property type="entry name" value="Hydrolase"/>
    <property type="match status" value="1"/>
</dbReference>
<feature type="non-terminal residue" evidence="13">
    <location>
        <position position="1"/>
    </location>
</feature>
<dbReference type="GO" id="GO:0005737">
    <property type="term" value="C:cytoplasm"/>
    <property type="evidence" value="ECO:0007669"/>
    <property type="project" value="TreeGrafter"/>
</dbReference>
<evidence type="ECO:0000256" key="3">
    <source>
        <dbReference type="ARBA" id="ARBA00009184"/>
    </source>
</evidence>
<dbReference type="UniPathway" id="UPA00135">
    <property type="reaction ID" value="UER00198"/>
</dbReference>
<evidence type="ECO:0000256" key="8">
    <source>
        <dbReference type="ARBA" id="ARBA00022801"/>
    </source>
</evidence>
<evidence type="ECO:0000313" key="14">
    <source>
        <dbReference type="Proteomes" id="UP000670152"/>
    </source>
</evidence>
<evidence type="ECO:0000256" key="9">
    <source>
        <dbReference type="ARBA" id="ARBA00022842"/>
    </source>
</evidence>
<name>A0A836EZG6_9HYME</name>
<comment type="pathway">
    <text evidence="2">Amino-acid biosynthesis; L-serine biosynthesis; L-serine from 3-phospho-D-glycerate: step 3/3.</text>
</comment>
<evidence type="ECO:0000256" key="4">
    <source>
        <dbReference type="ARBA" id="ARBA00012640"/>
    </source>
</evidence>
<keyword evidence="7" id="KW-0479">Metal-binding</keyword>
<dbReference type="CDD" id="cd04309">
    <property type="entry name" value="HAD_PSP_eu"/>
    <property type="match status" value="1"/>
</dbReference>
<feature type="active site" description="Nucleophile" evidence="12">
    <location>
        <position position="29"/>
    </location>
</feature>
<dbReference type="GO" id="GO:0036424">
    <property type="term" value="F:L-phosphoserine phosphatase activity"/>
    <property type="evidence" value="ECO:0007669"/>
    <property type="project" value="InterPro"/>
</dbReference>
<protein>
    <recommendedName>
        <fullName evidence="5">Phosphoserine phosphatase</fullName>
        <ecNumber evidence="4">3.1.3.3</ecNumber>
    </recommendedName>
    <alternativeName>
        <fullName evidence="11">O-phosphoserine phosphohydrolase</fullName>
    </alternativeName>
</protein>
<evidence type="ECO:0000256" key="10">
    <source>
        <dbReference type="ARBA" id="ARBA00023299"/>
    </source>
</evidence>
<evidence type="ECO:0000256" key="12">
    <source>
        <dbReference type="PIRSR" id="PIRSR604469-1"/>
    </source>
</evidence>
<evidence type="ECO:0000256" key="5">
    <source>
        <dbReference type="ARBA" id="ARBA00015196"/>
    </source>
</evidence>
<dbReference type="SUPFAM" id="SSF56784">
    <property type="entry name" value="HAD-like"/>
    <property type="match status" value="1"/>
</dbReference>
<dbReference type="EMBL" id="JAANIB010008894">
    <property type="protein sequence ID" value="KAG5323271.1"/>
    <property type="molecule type" value="Genomic_DNA"/>
</dbReference>
<dbReference type="AlphaFoldDB" id="A0A836EZG6"/>
<evidence type="ECO:0000256" key="2">
    <source>
        <dbReference type="ARBA" id="ARBA00005135"/>
    </source>
</evidence>
<dbReference type="Gene3D" id="1.10.150.210">
    <property type="entry name" value="Phosphoserine phosphatase, domain 2"/>
    <property type="match status" value="1"/>
</dbReference>
<evidence type="ECO:0000256" key="11">
    <source>
        <dbReference type="ARBA" id="ARBA00031693"/>
    </source>
</evidence>
<dbReference type="InterPro" id="IPR004469">
    <property type="entry name" value="PSP"/>
</dbReference>
<dbReference type="GO" id="GO:0006564">
    <property type="term" value="P:L-serine biosynthetic process"/>
    <property type="evidence" value="ECO:0007669"/>
    <property type="project" value="UniProtKB-KW"/>
</dbReference>
<dbReference type="OrthoDB" id="27226at2759"/>
<dbReference type="InterPro" id="IPR036412">
    <property type="entry name" value="HAD-like_sf"/>
</dbReference>
<comment type="cofactor">
    <cofactor evidence="1">
        <name>Mg(2+)</name>
        <dbReference type="ChEBI" id="CHEBI:18420"/>
    </cofactor>
</comment>
<keyword evidence="6" id="KW-0028">Amino-acid biosynthesis</keyword>
<dbReference type="Proteomes" id="UP000670152">
    <property type="component" value="Unassembled WGS sequence"/>
</dbReference>
<dbReference type="NCBIfam" id="TIGR01488">
    <property type="entry name" value="HAD-SF-IB"/>
    <property type="match status" value="1"/>
</dbReference>
<comment type="similarity">
    <text evidence="3">Belongs to the HAD-like hydrolase superfamily. SerB family.</text>
</comment>